<dbReference type="InterPro" id="IPR036770">
    <property type="entry name" value="Ankyrin_rpt-contain_sf"/>
</dbReference>
<dbReference type="SMART" id="SM00248">
    <property type="entry name" value="ANK"/>
    <property type="match status" value="4"/>
</dbReference>
<dbReference type="Pfam" id="PF12796">
    <property type="entry name" value="Ank_2"/>
    <property type="match status" value="1"/>
</dbReference>
<accession>A0AAU9B9K2</accession>
<sequence>MDPNRHDRAAPRRAFAAALGLCLSAAVAFAQPGVRAMRAGQAFSSPAAAELAQAAADGDAAQVRALVAAGADANARGERGISVLQWALYQRSVEGMRALLAAGADPAQGADDGATVLQLAAMAEDPRYLRALLEARVDPNLPNTVTGATALTAALMAERHEHFAALLAAGADPGRADRLGNTPLHVAAKINEFGHALTLLRAGADPNARNAQGVTFQRYMFMSPDRLLNARTRGERDAVAAWLRERGVALENAPAK</sequence>
<evidence type="ECO:0000256" key="2">
    <source>
        <dbReference type="ARBA" id="ARBA00023043"/>
    </source>
</evidence>
<name>A0AAU9B9K2_LYSEN</name>
<dbReference type="AlphaFoldDB" id="A0AAU9B9K2"/>
<protein>
    <submittedName>
        <fullName evidence="5">Phospholipase A accessory protein</fullName>
    </submittedName>
</protein>
<feature type="repeat" description="ANK" evidence="3">
    <location>
        <begin position="179"/>
        <end position="211"/>
    </location>
</feature>
<dbReference type="PROSITE" id="PS50088">
    <property type="entry name" value="ANK_REPEAT"/>
    <property type="match status" value="2"/>
</dbReference>
<dbReference type="PANTHER" id="PTHR24198:SF165">
    <property type="entry name" value="ANKYRIN REPEAT-CONTAINING PROTEIN-RELATED"/>
    <property type="match status" value="1"/>
</dbReference>
<feature type="signal peptide" evidence="4">
    <location>
        <begin position="1"/>
        <end position="30"/>
    </location>
</feature>
<evidence type="ECO:0000256" key="1">
    <source>
        <dbReference type="ARBA" id="ARBA00022737"/>
    </source>
</evidence>
<reference evidence="5 6" key="1">
    <citation type="journal article" date="2017" name="DNA Res.">
        <title>Complete genome sequence and expression profile of the commercial lytic enzyme producer Lysobacter enzymogenes M497-1.</title>
        <authorList>
            <person name="Takami H."/>
            <person name="Toyoda A."/>
            <person name="Uchiyama I."/>
            <person name="Itoh T."/>
            <person name="Takaki Y."/>
            <person name="Arai W."/>
            <person name="Nishi S."/>
            <person name="Kawai M."/>
            <person name="Shinya K."/>
            <person name="Ikeda H."/>
        </authorList>
    </citation>
    <scope>NUCLEOTIDE SEQUENCE [LARGE SCALE GENOMIC DNA]</scope>
    <source>
        <strain evidence="5 6">M497-1</strain>
    </source>
</reference>
<evidence type="ECO:0000256" key="4">
    <source>
        <dbReference type="SAM" id="SignalP"/>
    </source>
</evidence>
<dbReference type="Gene3D" id="1.25.40.20">
    <property type="entry name" value="Ankyrin repeat-containing domain"/>
    <property type="match status" value="2"/>
</dbReference>
<keyword evidence="2 3" id="KW-0040">ANK repeat</keyword>
<dbReference type="Proteomes" id="UP000218824">
    <property type="component" value="Chromosome"/>
</dbReference>
<keyword evidence="1" id="KW-0677">Repeat</keyword>
<dbReference type="KEGG" id="lem:LEN_4849"/>
<feature type="repeat" description="ANK" evidence="3">
    <location>
        <begin position="112"/>
        <end position="144"/>
    </location>
</feature>
<dbReference type="EMBL" id="AP014940">
    <property type="protein sequence ID" value="BAW00337.1"/>
    <property type="molecule type" value="Genomic_DNA"/>
</dbReference>
<keyword evidence="4" id="KW-0732">Signal</keyword>
<organism evidence="5 6">
    <name type="scientific">Lysobacter enzymogenes</name>
    <dbReference type="NCBI Taxonomy" id="69"/>
    <lineage>
        <taxon>Bacteria</taxon>
        <taxon>Pseudomonadati</taxon>
        <taxon>Pseudomonadota</taxon>
        <taxon>Gammaproteobacteria</taxon>
        <taxon>Lysobacterales</taxon>
        <taxon>Lysobacteraceae</taxon>
        <taxon>Lysobacter</taxon>
    </lineage>
</organism>
<feature type="chain" id="PRO_5043571915" evidence="4">
    <location>
        <begin position="31"/>
        <end position="256"/>
    </location>
</feature>
<proteinExistence type="predicted"/>
<evidence type="ECO:0000313" key="6">
    <source>
        <dbReference type="Proteomes" id="UP000218824"/>
    </source>
</evidence>
<evidence type="ECO:0000256" key="3">
    <source>
        <dbReference type="PROSITE-ProRule" id="PRU00023"/>
    </source>
</evidence>
<dbReference type="PANTHER" id="PTHR24198">
    <property type="entry name" value="ANKYRIN REPEAT AND PROTEIN KINASE DOMAIN-CONTAINING PROTEIN"/>
    <property type="match status" value="1"/>
</dbReference>
<gene>
    <name evidence="5" type="ORF">LEN_4849</name>
</gene>
<dbReference type="InterPro" id="IPR002110">
    <property type="entry name" value="Ankyrin_rpt"/>
</dbReference>
<dbReference type="PROSITE" id="PS50297">
    <property type="entry name" value="ANK_REP_REGION"/>
    <property type="match status" value="1"/>
</dbReference>
<evidence type="ECO:0000313" key="5">
    <source>
        <dbReference type="EMBL" id="BAW00337.1"/>
    </source>
</evidence>
<dbReference type="SUPFAM" id="SSF48403">
    <property type="entry name" value="Ankyrin repeat"/>
    <property type="match status" value="1"/>
</dbReference>